<protein>
    <submittedName>
        <fullName evidence="2">Saccharopine dehydrogenase NADP-binding domain-containing protein</fullName>
    </submittedName>
</protein>
<organism evidence="2 3">
    <name type="scientific">Paenibacillus haidiansis</name>
    <dbReference type="NCBI Taxonomy" id="1574488"/>
    <lineage>
        <taxon>Bacteria</taxon>
        <taxon>Bacillati</taxon>
        <taxon>Bacillota</taxon>
        <taxon>Bacilli</taxon>
        <taxon>Bacillales</taxon>
        <taxon>Paenibacillaceae</taxon>
        <taxon>Paenibacillus</taxon>
    </lineage>
</organism>
<proteinExistence type="predicted"/>
<evidence type="ECO:0000313" key="2">
    <source>
        <dbReference type="EMBL" id="MEF2966996.1"/>
    </source>
</evidence>
<reference evidence="2 3" key="1">
    <citation type="submission" date="2024-02" db="EMBL/GenBank/DDBJ databases">
        <title>A nitrogen-fixing paenibacillus bacterium.</title>
        <authorList>
            <person name="Zhang W.L."/>
            <person name="Chen S.F."/>
        </authorList>
    </citation>
    <scope>NUCLEOTIDE SEQUENCE [LARGE SCALE GENOMIC DNA]</scope>
    <source>
        <strain evidence="2 3">M1</strain>
    </source>
</reference>
<dbReference type="Proteomes" id="UP001306950">
    <property type="component" value="Unassembled WGS sequence"/>
</dbReference>
<evidence type="ECO:0000259" key="1">
    <source>
        <dbReference type="Pfam" id="PF03435"/>
    </source>
</evidence>
<dbReference type="InterPro" id="IPR005097">
    <property type="entry name" value="Sacchrp_dh_NADP-bd"/>
</dbReference>
<feature type="domain" description="Saccharopine dehydrogenase NADP binding" evidence="1">
    <location>
        <begin position="3"/>
        <end position="106"/>
    </location>
</feature>
<evidence type="ECO:0000313" key="3">
    <source>
        <dbReference type="Proteomes" id="UP001306950"/>
    </source>
</evidence>
<sequence length="363" mass="40075">MEGYGVTGKMIARHLVQHTSAELVLAGRNENKALDAALELNSRWGQDRVKSQYADASDPSSLKAIFATADLVVAASCTSQYTPQIASAAIETGTDYFDIQYSAYKMSVLKSLEPDIVRAGRCFITDGGFHPGLAAVLVHQAAVHFDTLETANVGSVIKIDWRGLNVSEGAILELADELKSFDTSYFSEGLWKKGGMRKMNFGQEFGSSRCTSMMLEKMYPLPVRYPSLSETGFYVGGFNWFVDWLVLPAGIVALWLFPRKALKPVSKFMHWGLLKFSKPPYGTILKIEAAGIKNGRRATFEQSLYHEDGYELTAIPVAAAIRQYLDGSIRRAGLWTQANLVQGERLLKDMQDMGVLILKDSST</sequence>
<accession>A0ABU7VTA4</accession>
<gene>
    <name evidence="2" type="ORF">V3851_14235</name>
</gene>
<dbReference type="Pfam" id="PF03435">
    <property type="entry name" value="Sacchrp_dh_NADP"/>
    <property type="match status" value="1"/>
</dbReference>
<dbReference type="SUPFAM" id="SSF51735">
    <property type="entry name" value="NAD(P)-binding Rossmann-fold domains"/>
    <property type="match status" value="1"/>
</dbReference>
<name>A0ABU7VTA4_9BACL</name>
<dbReference type="RefSeq" id="WP_331847218.1">
    <property type="nucleotide sequence ID" value="NZ_JAZHPZ010000006.1"/>
</dbReference>
<dbReference type="PANTHER" id="PTHR43796">
    <property type="entry name" value="CARBOXYNORSPERMIDINE SYNTHASE"/>
    <property type="match status" value="1"/>
</dbReference>
<dbReference type="Gene3D" id="3.40.50.720">
    <property type="entry name" value="NAD(P)-binding Rossmann-like Domain"/>
    <property type="match status" value="1"/>
</dbReference>
<keyword evidence="3" id="KW-1185">Reference proteome</keyword>
<dbReference type="PANTHER" id="PTHR43796:SF2">
    <property type="entry name" value="CARBOXYNORSPERMIDINE SYNTHASE"/>
    <property type="match status" value="1"/>
</dbReference>
<dbReference type="InterPro" id="IPR036291">
    <property type="entry name" value="NAD(P)-bd_dom_sf"/>
</dbReference>
<comment type="caution">
    <text evidence="2">The sequence shown here is derived from an EMBL/GenBank/DDBJ whole genome shotgun (WGS) entry which is preliminary data.</text>
</comment>
<dbReference type="EMBL" id="JAZHPZ010000006">
    <property type="protein sequence ID" value="MEF2966996.1"/>
    <property type="molecule type" value="Genomic_DNA"/>
</dbReference>